<evidence type="ECO:0000313" key="2">
    <source>
        <dbReference type="EMBL" id="GGF88806.1"/>
    </source>
</evidence>
<reference evidence="2" key="2">
    <citation type="submission" date="2020-09" db="EMBL/GenBank/DDBJ databases">
        <authorList>
            <person name="Sun Q."/>
            <person name="Zhou Y."/>
        </authorList>
    </citation>
    <scope>NUCLEOTIDE SEQUENCE</scope>
    <source>
        <strain evidence="2">CGMCC 1.16134</strain>
    </source>
</reference>
<name>A0A917CHP3_9BACL</name>
<dbReference type="Proteomes" id="UP000637643">
    <property type="component" value="Unassembled WGS sequence"/>
</dbReference>
<gene>
    <name evidence="2" type="ORF">GCM10010912_37500</name>
</gene>
<evidence type="ECO:0000259" key="1">
    <source>
        <dbReference type="Pfam" id="PF09346"/>
    </source>
</evidence>
<organism evidence="2 3">
    <name type="scientific">Paenibacillus albidus</name>
    <dbReference type="NCBI Taxonomy" id="2041023"/>
    <lineage>
        <taxon>Bacteria</taxon>
        <taxon>Bacillati</taxon>
        <taxon>Bacillota</taxon>
        <taxon>Bacilli</taxon>
        <taxon>Bacillales</taxon>
        <taxon>Paenibacillaceae</taxon>
        <taxon>Paenibacillus</taxon>
    </lineage>
</organism>
<dbReference type="InterPro" id="IPR037883">
    <property type="entry name" value="Knr4/Smi1-like_sf"/>
</dbReference>
<dbReference type="Gene3D" id="3.40.1580.10">
    <property type="entry name" value="SMI1/KNR4-like"/>
    <property type="match status" value="1"/>
</dbReference>
<proteinExistence type="predicted"/>
<dbReference type="EMBL" id="BMKR01000015">
    <property type="protein sequence ID" value="GGF88806.1"/>
    <property type="molecule type" value="Genomic_DNA"/>
</dbReference>
<feature type="domain" description="Knr4/Smi1-like" evidence="1">
    <location>
        <begin position="10"/>
        <end position="96"/>
    </location>
</feature>
<accession>A0A917CHP3</accession>
<sequence length="238" mass="27025">MYILSTHLKPVQDAELKACEQSTRVKLPESYRRFLSECGQGTYRGLINISLPDAEVLQEFAEYDLWEHGEESPVSREQIAECVVSATTIDGDFVALHPAVEGLLWLPRHSEEITWSGITGPDFTAILDRLISDHYGNEYPGISYFDPWNNRKQHLFLHLKDGSLTLEELALLCRERFGADLWLETPHSGQLFLQDIGGGIRFNYAYRLEVAVFFEPGEFLSGAIIRFLEALGCVRQNS</sequence>
<comment type="caution">
    <text evidence="2">The sequence shown here is derived from an EMBL/GenBank/DDBJ whole genome shotgun (WGS) entry which is preliminary data.</text>
</comment>
<keyword evidence="3" id="KW-1185">Reference proteome</keyword>
<dbReference type="RefSeq" id="WP_189027547.1">
    <property type="nucleotide sequence ID" value="NZ_BMKR01000015.1"/>
</dbReference>
<protein>
    <recommendedName>
        <fullName evidence="1">Knr4/Smi1-like domain-containing protein</fullName>
    </recommendedName>
</protein>
<evidence type="ECO:0000313" key="3">
    <source>
        <dbReference type="Proteomes" id="UP000637643"/>
    </source>
</evidence>
<dbReference type="AlphaFoldDB" id="A0A917CHP3"/>
<dbReference type="Pfam" id="PF09346">
    <property type="entry name" value="SMI1_KNR4"/>
    <property type="match status" value="1"/>
</dbReference>
<dbReference type="SUPFAM" id="SSF160631">
    <property type="entry name" value="SMI1/KNR4-like"/>
    <property type="match status" value="1"/>
</dbReference>
<dbReference type="InterPro" id="IPR018958">
    <property type="entry name" value="Knr4/Smi1-like_dom"/>
</dbReference>
<reference evidence="2" key="1">
    <citation type="journal article" date="2014" name="Int. J. Syst. Evol. Microbiol.">
        <title>Complete genome sequence of Corynebacterium casei LMG S-19264T (=DSM 44701T), isolated from a smear-ripened cheese.</title>
        <authorList>
            <consortium name="US DOE Joint Genome Institute (JGI-PGF)"/>
            <person name="Walter F."/>
            <person name="Albersmeier A."/>
            <person name="Kalinowski J."/>
            <person name="Ruckert C."/>
        </authorList>
    </citation>
    <scope>NUCLEOTIDE SEQUENCE</scope>
    <source>
        <strain evidence="2">CGMCC 1.16134</strain>
    </source>
</reference>